<keyword evidence="5" id="KW-1185">Reference proteome</keyword>
<dbReference type="RefSeq" id="WP_088972641.1">
    <property type="nucleotide sequence ID" value="NZ_JBHLYF010000002.1"/>
</dbReference>
<gene>
    <name evidence="4" type="ORF">GA0074704_4890</name>
</gene>
<sequence length="702" mass="73189">MRIPRPVLGAATAVLAAVACTVPATPAAAADAPYDVLVFSKTAGFRHDSIAVGTQAIRDLGAANNFTVTATEDAIRFTTANLAQYEAVVFLNTTGDVLDPTQQSAFESYIGAGGGFVGVHSAADTEYDWPFYGNLVGAWFASHPAIQQANVKVEDRAHAATAHLPQTWTRTDEWYNYRTNARSTAHVLASLDESSYSGGSMAGDHPHAWCKAYSGGRSFYTGGGHTQASYSDPAFRAHLLGGIRYAAGRAKADCRAETGYTALYNGATTGWSQAGPGSFTNSDATLTSVGGMGLYWYSAKQFTSYSLKLDWRLAGDDNSGVFIGFPPSTDPNSAVSNGYEVQIDPTDTPDRTTGAVYGFKSADLAARDAALNPAGEWNTYELRVEGERLQVFLNGVKINDFTNTDPVRSLAGHIGIQNHGTGDDVSFRNIRIKELGGTPPPSGDTTVQAEAYSTASGVSPYTKAGANGGQTLGYVDPGDWAAYNGLDLTGVTSLRARVVSGGPGGTIQVRTGSPTGTVLGQVTVPNTGSWTTYADVGTTLTGVPSGSQNLYLTFTGSGSGLFDVDDFTLVRGGSTTRTGPVKGLAGKCLDVRNAATADGTQIQLYTCNGSAAQTWTVTPNSTVKALGKCLDVSGGGSADGTKIQLWTCNGTGAQNWSAQADGTVRNPQSGKCLDVSGNNSADGTPVHLWTCTGAANQKWVLP</sequence>
<feature type="domain" description="CBM6" evidence="3">
    <location>
        <begin position="445"/>
        <end position="570"/>
    </location>
</feature>
<dbReference type="InterPro" id="IPR000772">
    <property type="entry name" value="Ricin_B_lectin"/>
</dbReference>
<evidence type="ECO:0000313" key="4">
    <source>
        <dbReference type="EMBL" id="SCG73326.1"/>
    </source>
</evidence>
<dbReference type="InterPro" id="IPR006584">
    <property type="entry name" value="Cellulose-bd_IV"/>
</dbReference>
<dbReference type="SMART" id="SM00606">
    <property type="entry name" value="CBD_IV"/>
    <property type="match status" value="1"/>
</dbReference>
<dbReference type="EMBL" id="LT607751">
    <property type="protein sequence ID" value="SCG73326.1"/>
    <property type="molecule type" value="Genomic_DNA"/>
</dbReference>
<keyword evidence="4" id="KW-0315">Glutamine amidotransferase</keyword>
<accession>A0A1C5JTG7</accession>
<name>A0A1C5JTG7_9ACTN</name>
<dbReference type="InterPro" id="IPR010496">
    <property type="entry name" value="AL/BT2_dom"/>
</dbReference>
<dbReference type="InterPro" id="IPR029062">
    <property type="entry name" value="Class_I_gatase-like"/>
</dbReference>
<dbReference type="Gene3D" id="2.60.120.560">
    <property type="entry name" value="Exo-inulinase, domain 1"/>
    <property type="match status" value="1"/>
</dbReference>
<evidence type="ECO:0000256" key="2">
    <source>
        <dbReference type="SAM" id="SignalP"/>
    </source>
</evidence>
<dbReference type="PANTHER" id="PTHR40469:SF2">
    <property type="entry name" value="GALACTOSE-BINDING DOMAIN-LIKE SUPERFAMILY PROTEIN"/>
    <property type="match status" value="1"/>
</dbReference>
<dbReference type="Pfam" id="PF06439">
    <property type="entry name" value="3keto-disac_hyd"/>
    <property type="match status" value="1"/>
</dbReference>
<keyword evidence="1 2" id="KW-0732">Signal</keyword>
<dbReference type="CDD" id="cd04084">
    <property type="entry name" value="CBM6_xylanase-like"/>
    <property type="match status" value="1"/>
</dbReference>
<dbReference type="Proteomes" id="UP000198210">
    <property type="component" value="Chromosome I"/>
</dbReference>
<dbReference type="SUPFAM" id="SSF52317">
    <property type="entry name" value="Class I glutamine amidotransferase-like"/>
    <property type="match status" value="1"/>
</dbReference>
<dbReference type="Pfam" id="PF06283">
    <property type="entry name" value="ThuA"/>
    <property type="match status" value="1"/>
</dbReference>
<dbReference type="PROSITE" id="PS51257">
    <property type="entry name" value="PROKAR_LIPOPROTEIN"/>
    <property type="match status" value="1"/>
</dbReference>
<dbReference type="Pfam" id="PF03422">
    <property type="entry name" value="CBM_6"/>
    <property type="match status" value="1"/>
</dbReference>
<dbReference type="InterPro" id="IPR005084">
    <property type="entry name" value="CBM6"/>
</dbReference>
<dbReference type="InterPro" id="IPR029010">
    <property type="entry name" value="ThuA-like"/>
</dbReference>
<dbReference type="InterPro" id="IPR035992">
    <property type="entry name" value="Ricin_B-like_lectins"/>
</dbReference>
<feature type="signal peptide" evidence="2">
    <location>
        <begin position="1"/>
        <end position="29"/>
    </location>
</feature>
<evidence type="ECO:0000256" key="1">
    <source>
        <dbReference type="ARBA" id="ARBA00022729"/>
    </source>
</evidence>
<dbReference type="SMART" id="SM00458">
    <property type="entry name" value="RICIN"/>
    <property type="match status" value="1"/>
</dbReference>
<keyword evidence="4" id="KW-0808">Transferase</keyword>
<organism evidence="4 5">
    <name type="scientific">Micromonospora siamensis</name>
    <dbReference type="NCBI Taxonomy" id="299152"/>
    <lineage>
        <taxon>Bacteria</taxon>
        <taxon>Bacillati</taxon>
        <taxon>Actinomycetota</taxon>
        <taxon>Actinomycetes</taxon>
        <taxon>Micromonosporales</taxon>
        <taxon>Micromonosporaceae</taxon>
        <taxon>Micromonospora</taxon>
    </lineage>
</organism>
<feature type="chain" id="PRO_5008719965" evidence="2">
    <location>
        <begin position="30"/>
        <end position="702"/>
    </location>
</feature>
<dbReference type="SUPFAM" id="SSF49785">
    <property type="entry name" value="Galactose-binding domain-like"/>
    <property type="match status" value="1"/>
</dbReference>
<dbReference type="PROSITE" id="PS51175">
    <property type="entry name" value="CBM6"/>
    <property type="match status" value="1"/>
</dbReference>
<dbReference type="PROSITE" id="PS50231">
    <property type="entry name" value="RICIN_B_LECTIN"/>
    <property type="match status" value="1"/>
</dbReference>
<dbReference type="Gene3D" id="2.60.120.260">
    <property type="entry name" value="Galactose-binding domain-like"/>
    <property type="match status" value="1"/>
</dbReference>
<dbReference type="CDD" id="cd23451">
    <property type="entry name" value="beta-trefoil_Ricin_laminarinase"/>
    <property type="match status" value="1"/>
</dbReference>
<dbReference type="GO" id="GO:0016740">
    <property type="term" value="F:transferase activity"/>
    <property type="evidence" value="ECO:0007669"/>
    <property type="project" value="UniProtKB-KW"/>
</dbReference>
<dbReference type="GO" id="GO:0030246">
    <property type="term" value="F:carbohydrate binding"/>
    <property type="evidence" value="ECO:0007669"/>
    <property type="project" value="InterPro"/>
</dbReference>
<protein>
    <submittedName>
        <fullName evidence="4">Type 1 glutamine amidotransferase (GATase1)</fullName>
    </submittedName>
</protein>
<dbReference type="AlphaFoldDB" id="A0A1C5JTG7"/>
<dbReference type="InterPro" id="IPR008979">
    <property type="entry name" value="Galactose-bd-like_sf"/>
</dbReference>
<dbReference type="Pfam" id="PF00652">
    <property type="entry name" value="Ricin_B_lectin"/>
    <property type="match status" value="1"/>
</dbReference>
<dbReference type="Gene3D" id="2.80.10.50">
    <property type="match status" value="2"/>
</dbReference>
<dbReference type="Gene3D" id="3.40.50.880">
    <property type="match status" value="1"/>
</dbReference>
<dbReference type="SUPFAM" id="SSF50370">
    <property type="entry name" value="Ricin B-like lectins"/>
    <property type="match status" value="1"/>
</dbReference>
<evidence type="ECO:0000313" key="5">
    <source>
        <dbReference type="Proteomes" id="UP000198210"/>
    </source>
</evidence>
<dbReference type="GO" id="GO:0016787">
    <property type="term" value="F:hydrolase activity"/>
    <property type="evidence" value="ECO:0007669"/>
    <property type="project" value="InterPro"/>
</dbReference>
<reference evidence="4 5" key="1">
    <citation type="submission" date="2016-06" db="EMBL/GenBank/DDBJ databases">
        <authorList>
            <person name="Kjaerup R.B."/>
            <person name="Dalgaard T.S."/>
            <person name="Juul-Madsen H.R."/>
        </authorList>
    </citation>
    <scope>NUCLEOTIDE SEQUENCE [LARGE SCALE GENOMIC DNA]</scope>
    <source>
        <strain evidence="4 5">DSM 45097</strain>
    </source>
</reference>
<proteinExistence type="predicted"/>
<dbReference type="PANTHER" id="PTHR40469">
    <property type="entry name" value="SECRETED GLYCOSYL HYDROLASE"/>
    <property type="match status" value="1"/>
</dbReference>
<evidence type="ECO:0000259" key="3">
    <source>
        <dbReference type="PROSITE" id="PS51175"/>
    </source>
</evidence>